<dbReference type="EMBL" id="CAEKKB010000002">
    <property type="protein sequence ID" value="CAB4298387.1"/>
    <property type="molecule type" value="Genomic_DNA"/>
</dbReference>
<evidence type="ECO:0000313" key="2">
    <source>
        <dbReference type="Proteomes" id="UP000507245"/>
    </source>
</evidence>
<reference evidence="2" key="1">
    <citation type="journal article" date="2020" name="Genome Biol.">
        <title>Gamete binning: chromosome-level and haplotype-resolved genome assembly enabled by high-throughput single-cell sequencing of gamete genomes.</title>
        <authorList>
            <person name="Campoy J.A."/>
            <person name="Sun H."/>
            <person name="Goel M."/>
            <person name="Jiao W.-B."/>
            <person name="Folz-Donahue K."/>
            <person name="Wang N."/>
            <person name="Rubio M."/>
            <person name="Liu C."/>
            <person name="Kukat C."/>
            <person name="Ruiz D."/>
            <person name="Huettel B."/>
            <person name="Schneeberger K."/>
        </authorList>
    </citation>
    <scope>NUCLEOTIDE SEQUENCE [LARGE SCALE GENOMIC DNA]</scope>
    <source>
        <strain evidence="2">cv. Rojo Pasion</strain>
    </source>
</reference>
<accession>A0A6J5WEW4</accession>
<sequence length="93" mass="9968">MVTLNHAAGNPDINSYMLCKFCDVAGHTESHCQKKNMYSSSSTASTGSFAAMTTNTLAAPSLISEQYSQLIALLPYGNSVANLAGLEFEEVDW</sequence>
<proteinExistence type="predicted"/>
<gene>
    <name evidence="1" type="ORF">ORAREDHAP_LOCUS10707</name>
</gene>
<organism evidence="1 2">
    <name type="scientific">Prunus armeniaca</name>
    <name type="common">Apricot</name>
    <name type="synonym">Armeniaca vulgaris</name>
    <dbReference type="NCBI Taxonomy" id="36596"/>
    <lineage>
        <taxon>Eukaryota</taxon>
        <taxon>Viridiplantae</taxon>
        <taxon>Streptophyta</taxon>
        <taxon>Embryophyta</taxon>
        <taxon>Tracheophyta</taxon>
        <taxon>Spermatophyta</taxon>
        <taxon>Magnoliopsida</taxon>
        <taxon>eudicotyledons</taxon>
        <taxon>Gunneridae</taxon>
        <taxon>Pentapetalae</taxon>
        <taxon>rosids</taxon>
        <taxon>fabids</taxon>
        <taxon>Rosales</taxon>
        <taxon>Rosaceae</taxon>
        <taxon>Amygdaloideae</taxon>
        <taxon>Amygdaleae</taxon>
        <taxon>Prunus</taxon>
    </lineage>
</organism>
<name>A0A6J5WEW4_PRUAR</name>
<keyword evidence="2" id="KW-1185">Reference proteome</keyword>
<evidence type="ECO:0000313" key="1">
    <source>
        <dbReference type="EMBL" id="CAB4298387.1"/>
    </source>
</evidence>
<protein>
    <submittedName>
        <fullName evidence="1">Uncharacterized protein</fullName>
    </submittedName>
</protein>
<dbReference type="Proteomes" id="UP000507245">
    <property type="component" value="Unassembled WGS sequence"/>
</dbReference>
<dbReference type="AlphaFoldDB" id="A0A6J5WEW4"/>